<dbReference type="PROSITE" id="PS00622">
    <property type="entry name" value="HTH_LUXR_1"/>
    <property type="match status" value="1"/>
</dbReference>
<evidence type="ECO:0000256" key="1">
    <source>
        <dbReference type="ARBA" id="ARBA00023015"/>
    </source>
</evidence>
<dbReference type="GO" id="GO:0003677">
    <property type="term" value="F:DNA binding"/>
    <property type="evidence" value="ECO:0007669"/>
    <property type="project" value="UniProtKB-KW"/>
</dbReference>
<evidence type="ECO:0000313" key="6">
    <source>
        <dbReference type="Proteomes" id="UP001069090"/>
    </source>
</evidence>
<dbReference type="CDD" id="cd06170">
    <property type="entry name" value="LuxR_C_like"/>
    <property type="match status" value="1"/>
</dbReference>
<comment type="caution">
    <text evidence="5">The sequence shown here is derived from an EMBL/GenBank/DDBJ whole genome shotgun (WGS) entry which is preliminary data.</text>
</comment>
<name>A0A9J6RQK8_9GAMM</name>
<dbReference type="InterPro" id="IPR016032">
    <property type="entry name" value="Sig_transdc_resp-reg_C-effctor"/>
</dbReference>
<dbReference type="InterPro" id="IPR000792">
    <property type="entry name" value="Tscrpt_reg_LuxR_C"/>
</dbReference>
<dbReference type="Proteomes" id="UP001069090">
    <property type="component" value="Unassembled WGS sequence"/>
</dbReference>
<keyword evidence="2" id="KW-0238">DNA-binding</keyword>
<dbReference type="SUPFAM" id="SSF46894">
    <property type="entry name" value="C-terminal effector domain of the bipartite response regulators"/>
    <property type="match status" value="1"/>
</dbReference>
<sequence length="269" mass="30728">MSGTLTLNSEQWHQQLAMLVDKIGCDDFVLQLSAAICSITQYNHIAAYTLCSQERPVVLYHNLPEQWAKPTFPSYSEGAYLLDPIAQFCFNDAPSGVYHLKDLAPDHFKQSEYFKRYYKNIGLRDESVVLLKLKPDFYIAHSIGHRFSSLGRMSKREQQRLHYAAPTLLAICRRHWQIALQNKASDENGAKNIATAFHQFGAELLTSREQEIVREVLKGHSNKSIAQNLCISFETVKVHRKHINNKLGVSSHAQLFSRFIDYLASSLDK</sequence>
<dbReference type="PANTHER" id="PTHR44688">
    <property type="entry name" value="DNA-BINDING TRANSCRIPTIONAL ACTIVATOR DEVR_DOSR"/>
    <property type="match status" value="1"/>
</dbReference>
<feature type="domain" description="HTH luxR-type" evidence="4">
    <location>
        <begin position="198"/>
        <end position="263"/>
    </location>
</feature>
<keyword evidence="3" id="KW-0804">Transcription</keyword>
<evidence type="ECO:0000256" key="3">
    <source>
        <dbReference type="ARBA" id="ARBA00023163"/>
    </source>
</evidence>
<dbReference type="InterPro" id="IPR036388">
    <property type="entry name" value="WH-like_DNA-bd_sf"/>
</dbReference>
<organism evidence="5 6">
    <name type="scientific">Dasania phycosphaerae</name>
    <dbReference type="NCBI Taxonomy" id="2950436"/>
    <lineage>
        <taxon>Bacteria</taxon>
        <taxon>Pseudomonadati</taxon>
        <taxon>Pseudomonadota</taxon>
        <taxon>Gammaproteobacteria</taxon>
        <taxon>Cellvibrionales</taxon>
        <taxon>Spongiibacteraceae</taxon>
        <taxon>Dasania</taxon>
    </lineage>
</organism>
<dbReference type="EMBL" id="JAPTGG010000014">
    <property type="protein sequence ID" value="MCZ0866642.1"/>
    <property type="molecule type" value="Genomic_DNA"/>
</dbReference>
<keyword evidence="1" id="KW-0805">Transcription regulation</keyword>
<accession>A0A9J6RQK8</accession>
<dbReference type="RefSeq" id="WP_258332669.1">
    <property type="nucleotide sequence ID" value="NZ_JAPTGG010000014.1"/>
</dbReference>
<dbReference type="PANTHER" id="PTHR44688:SF16">
    <property type="entry name" value="DNA-BINDING TRANSCRIPTIONAL ACTIVATOR DEVR_DOSR"/>
    <property type="match status" value="1"/>
</dbReference>
<keyword evidence="6" id="KW-1185">Reference proteome</keyword>
<dbReference type="PRINTS" id="PR00038">
    <property type="entry name" value="HTHLUXR"/>
</dbReference>
<dbReference type="Gene3D" id="1.10.10.10">
    <property type="entry name" value="Winged helix-like DNA-binding domain superfamily/Winged helix DNA-binding domain"/>
    <property type="match status" value="1"/>
</dbReference>
<proteinExistence type="predicted"/>
<gene>
    <name evidence="5" type="ORF">O0V09_15630</name>
</gene>
<reference evidence="5 6" key="1">
    <citation type="submission" date="2022-12" db="EMBL/GenBank/DDBJ databases">
        <title>Dasania phycosphaerae sp. nov., isolated from particulate material of the south coast of Korea.</title>
        <authorList>
            <person name="Jiang Y."/>
        </authorList>
    </citation>
    <scope>NUCLEOTIDE SEQUENCE [LARGE SCALE GENOMIC DNA]</scope>
    <source>
        <strain evidence="5 6">GY-19</strain>
    </source>
</reference>
<dbReference type="PROSITE" id="PS50043">
    <property type="entry name" value="HTH_LUXR_2"/>
    <property type="match status" value="1"/>
</dbReference>
<evidence type="ECO:0000259" key="4">
    <source>
        <dbReference type="PROSITE" id="PS50043"/>
    </source>
</evidence>
<protein>
    <submittedName>
        <fullName evidence="5">Helix-turn-helix transcriptional regulator</fullName>
    </submittedName>
</protein>
<dbReference type="SMART" id="SM00421">
    <property type="entry name" value="HTH_LUXR"/>
    <property type="match status" value="1"/>
</dbReference>
<dbReference type="AlphaFoldDB" id="A0A9J6RQK8"/>
<dbReference type="Pfam" id="PF00196">
    <property type="entry name" value="GerE"/>
    <property type="match status" value="1"/>
</dbReference>
<evidence type="ECO:0000313" key="5">
    <source>
        <dbReference type="EMBL" id="MCZ0866642.1"/>
    </source>
</evidence>
<evidence type="ECO:0000256" key="2">
    <source>
        <dbReference type="ARBA" id="ARBA00023125"/>
    </source>
</evidence>
<dbReference type="GO" id="GO:0006355">
    <property type="term" value="P:regulation of DNA-templated transcription"/>
    <property type="evidence" value="ECO:0007669"/>
    <property type="project" value="InterPro"/>
</dbReference>